<evidence type="ECO:0000256" key="2">
    <source>
        <dbReference type="ARBA" id="ARBA00022723"/>
    </source>
</evidence>
<dbReference type="GO" id="GO:0004518">
    <property type="term" value="F:nuclease activity"/>
    <property type="evidence" value="ECO:0007669"/>
    <property type="project" value="UniProtKB-KW"/>
</dbReference>
<comment type="caution">
    <text evidence="6">The sequence shown here is derived from an EMBL/GenBank/DDBJ whole genome shotgun (WGS) entry which is preliminary data.</text>
</comment>
<keyword evidence="4" id="KW-0460">Magnesium</keyword>
<keyword evidence="3" id="KW-0378">Hydrolase</keyword>
<organism evidence="6 7">
    <name type="scientific">Mobiluncus porci</name>
    <dbReference type="NCBI Taxonomy" id="2652278"/>
    <lineage>
        <taxon>Bacteria</taxon>
        <taxon>Bacillati</taxon>
        <taxon>Actinomycetota</taxon>
        <taxon>Actinomycetes</taxon>
        <taxon>Actinomycetales</taxon>
        <taxon>Actinomycetaceae</taxon>
        <taxon>Mobiluncus</taxon>
    </lineage>
</organism>
<gene>
    <name evidence="6" type="ORF">FYJ63_01205</name>
</gene>
<evidence type="ECO:0000256" key="1">
    <source>
        <dbReference type="ARBA" id="ARBA00022722"/>
    </source>
</evidence>
<reference evidence="6 7" key="1">
    <citation type="submission" date="2019-08" db="EMBL/GenBank/DDBJ databases">
        <title>In-depth cultivation of the pig gut microbiome towards novel bacterial diversity and tailored functional studies.</title>
        <authorList>
            <person name="Wylensek D."/>
            <person name="Hitch T.C.A."/>
            <person name="Clavel T."/>
        </authorList>
    </citation>
    <scope>NUCLEOTIDE SEQUENCE [LARGE SCALE GENOMIC DNA]</scope>
    <source>
        <strain evidence="6 7">RF-GAM-744-WT-7</strain>
    </source>
</reference>
<dbReference type="AlphaFoldDB" id="A0A7K0K086"/>
<dbReference type="Pfam" id="PF01850">
    <property type="entry name" value="PIN"/>
    <property type="match status" value="1"/>
</dbReference>
<evidence type="ECO:0000313" key="6">
    <source>
        <dbReference type="EMBL" id="MST48883.1"/>
    </source>
</evidence>
<dbReference type="InterPro" id="IPR002716">
    <property type="entry name" value="PIN_dom"/>
</dbReference>
<sequence length="97" mass="11247">MKYLLDTNVVSEFRKPEHKQNPNVLAWVRATGTHSFWISAVTVQELYLGVIRMEHRDERQALSLRQWIEEVVEDATLLTLDKALLDLRPDCAETIAL</sequence>
<keyword evidence="1" id="KW-0540">Nuclease</keyword>
<evidence type="ECO:0000259" key="5">
    <source>
        <dbReference type="Pfam" id="PF01850"/>
    </source>
</evidence>
<name>A0A7K0K086_9ACTO</name>
<dbReference type="InterPro" id="IPR029060">
    <property type="entry name" value="PIN-like_dom_sf"/>
</dbReference>
<protein>
    <submittedName>
        <fullName evidence="6">Type II toxin-antitoxin system VapC family toxin</fullName>
    </submittedName>
</protein>
<dbReference type="GO" id="GO:0046872">
    <property type="term" value="F:metal ion binding"/>
    <property type="evidence" value="ECO:0007669"/>
    <property type="project" value="UniProtKB-KW"/>
</dbReference>
<dbReference type="GO" id="GO:0016787">
    <property type="term" value="F:hydrolase activity"/>
    <property type="evidence" value="ECO:0007669"/>
    <property type="project" value="UniProtKB-KW"/>
</dbReference>
<evidence type="ECO:0000256" key="3">
    <source>
        <dbReference type="ARBA" id="ARBA00022801"/>
    </source>
</evidence>
<dbReference type="Proteomes" id="UP000442535">
    <property type="component" value="Unassembled WGS sequence"/>
</dbReference>
<keyword evidence="2" id="KW-0479">Metal-binding</keyword>
<dbReference type="EMBL" id="VUMY01000002">
    <property type="protein sequence ID" value="MST48883.1"/>
    <property type="molecule type" value="Genomic_DNA"/>
</dbReference>
<proteinExistence type="predicted"/>
<dbReference type="RefSeq" id="WP_154543003.1">
    <property type="nucleotide sequence ID" value="NZ_JAQYQY010000033.1"/>
</dbReference>
<dbReference type="Gene3D" id="3.40.50.1010">
    <property type="entry name" value="5'-nuclease"/>
    <property type="match status" value="1"/>
</dbReference>
<dbReference type="SUPFAM" id="SSF88723">
    <property type="entry name" value="PIN domain-like"/>
    <property type="match status" value="1"/>
</dbReference>
<evidence type="ECO:0000256" key="4">
    <source>
        <dbReference type="ARBA" id="ARBA00022842"/>
    </source>
</evidence>
<keyword evidence="7" id="KW-1185">Reference proteome</keyword>
<accession>A0A7K0K086</accession>
<evidence type="ECO:0000313" key="7">
    <source>
        <dbReference type="Proteomes" id="UP000442535"/>
    </source>
</evidence>
<feature type="domain" description="PIN" evidence="5">
    <location>
        <begin position="3"/>
        <end position="71"/>
    </location>
</feature>